<dbReference type="Proteomes" id="UP000885759">
    <property type="component" value="Unassembled WGS sequence"/>
</dbReference>
<dbReference type="AlphaFoldDB" id="A0A7C4V7B1"/>
<evidence type="ECO:0000313" key="2">
    <source>
        <dbReference type="EMBL" id="HGY10231.1"/>
    </source>
</evidence>
<evidence type="ECO:0000259" key="1">
    <source>
        <dbReference type="Pfam" id="PF12728"/>
    </source>
</evidence>
<reference evidence="2" key="1">
    <citation type="journal article" date="2020" name="mSystems">
        <title>Genome- and Community-Level Interaction Insights into Carbon Utilization and Element Cycling Functions of Hydrothermarchaeota in Hydrothermal Sediment.</title>
        <authorList>
            <person name="Zhou Z."/>
            <person name="Liu Y."/>
            <person name="Xu W."/>
            <person name="Pan J."/>
            <person name="Luo Z.H."/>
            <person name="Li M."/>
        </authorList>
    </citation>
    <scope>NUCLEOTIDE SEQUENCE [LARGE SCALE GENOMIC DNA]</scope>
    <source>
        <strain evidence="2">HyVt-570</strain>
    </source>
</reference>
<protein>
    <submittedName>
        <fullName evidence="2">DNA-binding protein</fullName>
    </submittedName>
</protein>
<dbReference type="Pfam" id="PF12728">
    <property type="entry name" value="HTH_17"/>
    <property type="match status" value="1"/>
</dbReference>
<dbReference type="InterPro" id="IPR009061">
    <property type="entry name" value="DNA-bd_dom_put_sf"/>
</dbReference>
<keyword evidence="2" id="KW-0238">DNA-binding</keyword>
<name>A0A7C4V7B1_9DEIN</name>
<dbReference type="SUPFAM" id="SSF46955">
    <property type="entry name" value="Putative DNA-binding domain"/>
    <property type="match status" value="1"/>
</dbReference>
<accession>A0A7C4V7B1</accession>
<dbReference type="GO" id="GO:0003677">
    <property type="term" value="F:DNA binding"/>
    <property type="evidence" value="ECO:0007669"/>
    <property type="project" value="UniProtKB-KW"/>
</dbReference>
<sequence>MTIEAPDFAKLARKLDALLESLRLLEEPDEVLDVHQASKLLKIGVNEVRGLARAGRLPAAKIGRGWRFSRRDLLKWMREQAQANLFQAKEERPGMEPRA</sequence>
<organism evidence="2">
    <name type="scientific">Oceanithermus profundus</name>
    <dbReference type="NCBI Taxonomy" id="187137"/>
    <lineage>
        <taxon>Bacteria</taxon>
        <taxon>Thermotogati</taxon>
        <taxon>Deinococcota</taxon>
        <taxon>Deinococci</taxon>
        <taxon>Thermales</taxon>
        <taxon>Thermaceae</taxon>
        <taxon>Oceanithermus</taxon>
    </lineage>
</organism>
<dbReference type="InterPro" id="IPR041657">
    <property type="entry name" value="HTH_17"/>
</dbReference>
<comment type="caution">
    <text evidence="2">The sequence shown here is derived from an EMBL/GenBank/DDBJ whole genome shotgun (WGS) entry which is preliminary data.</text>
</comment>
<dbReference type="NCBIfam" id="TIGR01764">
    <property type="entry name" value="excise"/>
    <property type="match status" value="1"/>
</dbReference>
<dbReference type="EMBL" id="DRPZ01000237">
    <property type="protein sequence ID" value="HGY10231.1"/>
    <property type="molecule type" value="Genomic_DNA"/>
</dbReference>
<proteinExistence type="predicted"/>
<feature type="domain" description="Helix-turn-helix" evidence="1">
    <location>
        <begin position="32"/>
        <end position="80"/>
    </location>
</feature>
<dbReference type="InterPro" id="IPR010093">
    <property type="entry name" value="SinI_DNA-bd"/>
</dbReference>
<gene>
    <name evidence="2" type="ORF">ENK37_09335</name>
</gene>